<evidence type="ECO:0000256" key="1">
    <source>
        <dbReference type="SAM" id="MobiDB-lite"/>
    </source>
</evidence>
<keyword evidence="3" id="KW-1185">Reference proteome</keyword>
<sequence length="159" mass="17949">MHMDWSRLDKRPVTASKLGWTIRYSTAHLNLNHLWIALEPLVLRSAASTRKVPAVAGSCCPVCIGTNTTGAVGSGTIWTARTRKPAHDRFRKRRRRRQQQGAKLWPTAAAATANDYDEGRSVNEFLDGKSSSSSPTLVQQQQQQRRVKLVAKNDLWRQW</sequence>
<proteinExistence type="predicted"/>
<evidence type="ECO:0000313" key="4">
    <source>
        <dbReference type="WBParaSite" id="HPBE_0000484101-mRNA-1"/>
    </source>
</evidence>
<evidence type="ECO:0000313" key="2">
    <source>
        <dbReference type="EMBL" id="VDO62527.1"/>
    </source>
</evidence>
<evidence type="ECO:0000313" key="3">
    <source>
        <dbReference type="Proteomes" id="UP000050761"/>
    </source>
</evidence>
<accession>A0A183FEL9</accession>
<feature type="compositionally biased region" description="Polar residues" evidence="1">
    <location>
        <begin position="129"/>
        <end position="138"/>
    </location>
</feature>
<name>A0A183FEL9_HELPZ</name>
<dbReference type="AlphaFoldDB" id="A0A183FEL9"/>
<reference evidence="4" key="2">
    <citation type="submission" date="2019-09" db="UniProtKB">
        <authorList>
            <consortium name="WormBaseParasite"/>
        </authorList>
    </citation>
    <scope>IDENTIFICATION</scope>
</reference>
<organism evidence="3 4">
    <name type="scientific">Heligmosomoides polygyrus</name>
    <name type="common">Parasitic roundworm</name>
    <dbReference type="NCBI Taxonomy" id="6339"/>
    <lineage>
        <taxon>Eukaryota</taxon>
        <taxon>Metazoa</taxon>
        <taxon>Ecdysozoa</taxon>
        <taxon>Nematoda</taxon>
        <taxon>Chromadorea</taxon>
        <taxon>Rhabditida</taxon>
        <taxon>Rhabditina</taxon>
        <taxon>Rhabditomorpha</taxon>
        <taxon>Strongyloidea</taxon>
        <taxon>Heligmosomidae</taxon>
        <taxon>Heligmosomoides</taxon>
    </lineage>
</organism>
<dbReference type="WBParaSite" id="HPBE_0000484101-mRNA-1">
    <property type="protein sequence ID" value="HPBE_0000484101-mRNA-1"/>
    <property type="gene ID" value="HPBE_0000484101"/>
</dbReference>
<dbReference type="EMBL" id="UZAH01025371">
    <property type="protein sequence ID" value="VDO62527.1"/>
    <property type="molecule type" value="Genomic_DNA"/>
</dbReference>
<gene>
    <name evidence="2" type="ORF">HPBE_LOCUS4842</name>
</gene>
<protein>
    <submittedName>
        <fullName evidence="2 4">Uncharacterized protein</fullName>
    </submittedName>
</protein>
<feature type="compositionally biased region" description="Basic residues" evidence="1">
    <location>
        <begin position="84"/>
        <end position="98"/>
    </location>
</feature>
<accession>A0A3P7XRS2</accession>
<dbReference type="Proteomes" id="UP000050761">
    <property type="component" value="Unassembled WGS sequence"/>
</dbReference>
<reference evidence="2 3" key="1">
    <citation type="submission" date="2018-11" db="EMBL/GenBank/DDBJ databases">
        <authorList>
            <consortium name="Pathogen Informatics"/>
        </authorList>
    </citation>
    <scope>NUCLEOTIDE SEQUENCE [LARGE SCALE GENOMIC DNA]</scope>
</reference>
<feature type="region of interest" description="Disordered" evidence="1">
    <location>
        <begin position="122"/>
        <end position="144"/>
    </location>
</feature>
<feature type="region of interest" description="Disordered" evidence="1">
    <location>
        <begin position="84"/>
        <end position="108"/>
    </location>
</feature>